<dbReference type="InterPro" id="IPR052509">
    <property type="entry name" value="Metal_resp_DNA-bind_regulator"/>
</dbReference>
<gene>
    <name evidence="2" type="ORF">Aph01nite_36290</name>
</gene>
<evidence type="ECO:0000313" key="3">
    <source>
        <dbReference type="Proteomes" id="UP000640052"/>
    </source>
</evidence>
<dbReference type="RefSeq" id="WP_204042051.1">
    <property type="nucleotide sequence ID" value="NZ_BOOA01000027.1"/>
</dbReference>
<protein>
    <submittedName>
        <fullName evidence="2">PadR family transcriptional regulator</fullName>
    </submittedName>
</protein>
<dbReference type="InterPro" id="IPR005149">
    <property type="entry name" value="Tscrpt_reg_PadR_N"/>
</dbReference>
<sequence>MRAEVLKGHLDALLLAALDEGPRHGYAVKEALRETTAGKLDLPTGTIYPALHRLEQAGLISGTWSVVAGRRRRTYQLTGHGRTALADARQNWREFADVISSALKSAPWPATS</sequence>
<dbReference type="PANTHER" id="PTHR33169:SF14">
    <property type="entry name" value="TRANSCRIPTIONAL REGULATOR RV3488"/>
    <property type="match status" value="1"/>
</dbReference>
<evidence type="ECO:0000313" key="2">
    <source>
        <dbReference type="EMBL" id="GIH25319.1"/>
    </source>
</evidence>
<dbReference type="SUPFAM" id="SSF46785">
    <property type="entry name" value="Winged helix' DNA-binding domain"/>
    <property type="match status" value="1"/>
</dbReference>
<dbReference type="InterPro" id="IPR036390">
    <property type="entry name" value="WH_DNA-bd_sf"/>
</dbReference>
<feature type="domain" description="Transcription regulator PadR N-terminal" evidence="1">
    <location>
        <begin position="14"/>
        <end position="86"/>
    </location>
</feature>
<proteinExistence type="predicted"/>
<dbReference type="Gene3D" id="1.10.10.10">
    <property type="entry name" value="Winged helix-like DNA-binding domain superfamily/Winged helix DNA-binding domain"/>
    <property type="match status" value="1"/>
</dbReference>
<dbReference type="Pfam" id="PF03551">
    <property type="entry name" value="PadR"/>
    <property type="match status" value="1"/>
</dbReference>
<dbReference type="EMBL" id="BOOA01000027">
    <property type="protein sequence ID" value="GIH25319.1"/>
    <property type="molecule type" value="Genomic_DNA"/>
</dbReference>
<accession>A0A919QA30</accession>
<comment type="caution">
    <text evidence="2">The sequence shown here is derived from an EMBL/GenBank/DDBJ whole genome shotgun (WGS) entry which is preliminary data.</text>
</comment>
<dbReference type="PANTHER" id="PTHR33169">
    <property type="entry name" value="PADR-FAMILY TRANSCRIPTIONAL REGULATOR"/>
    <property type="match status" value="1"/>
</dbReference>
<evidence type="ECO:0000259" key="1">
    <source>
        <dbReference type="Pfam" id="PF03551"/>
    </source>
</evidence>
<dbReference type="InterPro" id="IPR036388">
    <property type="entry name" value="WH-like_DNA-bd_sf"/>
</dbReference>
<name>A0A919QA30_9ACTN</name>
<reference evidence="2" key="1">
    <citation type="submission" date="2021-01" db="EMBL/GenBank/DDBJ databases">
        <title>Whole genome shotgun sequence of Acrocarpospora phusangensis NBRC 108782.</title>
        <authorList>
            <person name="Komaki H."/>
            <person name="Tamura T."/>
        </authorList>
    </citation>
    <scope>NUCLEOTIDE SEQUENCE</scope>
    <source>
        <strain evidence="2">NBRC 108782</strain>
    </source>
</reference>
<keyword evidence="3" id="KW-1185">Reference proteome</keyword>
<dbReference type="AlphaFoldDB" id="A0A919QA30"/>
<dbReference type="Proteomes" id="UP000640052">
    <property type="component" value="Unassembled WGS sequence"/>
</dbReference>
<organism evidence="2 3">
    <name type="scientific">Acrocarpospora phusangensis</name>
    <dbReference type="NCBI Taxonomy" id="1070424"/>
    <lineage>
        <taxon>Bacteria</taxon>
        <taxon>Bacillati</taxon>
        <taxon>Actinomycetota</taxon>
        <taxon>Actinomycetes</taxon>
        <taxon>Streptosporangiales</taxon>
        <taxon>Streptosporangiaceae</taxon>
        <taxon>Acrocarpospora</taxon>
    </lineage>
</organism>